<evidence type="ECO:0000313" key="6">
    <source>
        <dbReference type="EMBL" id="MFC2251789.1"/>
    </source>
</evidence>
<keyword evidence="7" id="KW-1185">Reference proteome</keyword>
<proteinExistence type="inferred from homology"/>
<comment type="caution">
    <text evidence="6">The sequence shown here is derived from an EMBL/GenBank/DDBJ whole genome shotgun (WGS) entry which is preliminary data.</text>
</comment>
<reference evidence="5 7" key="1">
    <citation type="submission" date="2024-07" db="EMBL/GenBank/DDBJ databases">
        <title>Description of Labrys sedimenti sp. nov., isolated from a diclofenac-degrading enrichment culture.</title>
        <authorList>
            <person name="Tancsics A."/>
            <person name="Csepanyi A."/>
        </authorList>
    </citation>
    <scope>NUCLEOTIDE SEQUENCE [LARGE SCALE GENOMIC DNA]</scope>
    <source>
        <strain evidence="5 7">LMG 23578</strain>
    </source>
</reference>
<dbReference type="PANTHER" id="PTHR43736:SF1">
    <property type="entry name" value="DIHYDRONEOPTERIN TRIPHOSPHATE DIPHOSPHATASE"/>
    <property type="match status" value="1"/>
</dbReference>
<dbReference type="EMBL" id="JBFNQD010000012">
    <property type="protein sequence ID" value="MEW9309104.1"/>
    <property type="molecule type" value="Genomic_DNA"/>
</dbReference>
<comment type="cofactor">
    <cofactor evidence="1">
        <name>Mg(2+)</name>
        <dbReference type="ChEBI" id="CHEBI:18420"/>
    </cofactor>
</comment>
<dbReference type="RefSeq" id="WP_311934343.1">
    <property type="nucleotide sequence ID" value="NZ_JAVSCS010000007.1"/>
</dbReference>
<accession>A0ABV6ZI20</accession>
<dbReference type="Gene3D" id="3.90.79.10">
    <property type="entry name" value="Nucleoside Triphosphate Pyrophosphohydrolase"/>
    <property type="match status" value="1"/>
</dbReference>
<evidence type="ECO:0000313" key="5">
    <source>
        <dbReference type="EMBL" id="MEW9309104.1"/>
    </source>
</evidence>
<dbReference type="Proteomes" id="UP001555786">
    <property type="component" value="Unassembled WGS sequence"/>
</dbReference>
<dbReference type="Pfam" id="PF00293">
    <property type="entry name" value="NUDIX"/>
    <property type="match status" value="1"/>
</dbReference>
<keyword evidence="2 3" id="KW-0378">Hydrolase</keyword>
<dbReference type="PANTHER" id="PTHR43736">
    <property type="entry name" value="ADP-RIBOSE PYROPHOSPHATASE"/>
    <property type="match status" value="1"/>
</dbReference>
<name>A0ABV6ZI20_9HYPH</name>
<dbReference type="GO" id="GO:0016787">
    <property type="term" value="F:hydrolase activity"/>
    <property type="evidence" value="ECO:0007669"/>
    <property type="project" value="UniProtKB-KW"/>
</dbReference>
<comment type="similarity">
    <text evidence="3">Belongs to the Nudix hydrolase family.</text>
</comment>
<dbReference type="InterPro" id="IPR000086">
    <property type="entry name" value="NUDIX_hydrolase_dom"/>
</dbReference>
<dbReference type="InterPro" id="IPR020084">
    <property type="entry name" value="NUDIX_hydrolase_CS"/>
</dbReference>
<dbReference type="EMBL" id="JBHGPK010000008">
    <property type="protein sequence ID" value="MFC2251789.1"/>
    <property type="molecule type" value="Genomic_DNA"/>
</dbReference>
<dbReference type="SUPFAM" id="SSF55811">
    <property type="entry name" value="Nudix"/>
    <property type="match status" value="1"/>
</dbReference>
<evidence type="ECO:0000313" key="7">
    <source>
        <dbReference type="Proteomes" id="UP001555786"/>
    </source>
</evidence>
<dbReference type="InterPro" id="IPR015797">
    <property type="entry name" value="NUDIX_hydrolase-like_dom_sf"/>
</dbReference>
<feature type="domain" description="Nudix hydrolase" evidence="4">
    <location>
        <begin position="13"/>
        <end position="144"/>
    </location>
</feature>
<evidence type="ECO:0000259" key="4">
    <source>
        <dbReference type="PROSITE" id="PS51462"/>
    </source>
</evidence>
<dbReference type="PRINTS" id="PR00502">
    <property type="entry name" value="NUDIXFAMILY"/>
</dbReference>
<dbReference type="Proteomes" id="UP001595190">
    <property type="component" value="Unassembled WGS sequence"/>
</dbReference>
<dbReference type="PROSITE" id="PS00893">
    <property type="entry name" value="NUDIX_BOX"/>
    <property type="match status" value="1"/>
</dbReference>
<evidence type="ECO:0000256" key="2">
    <source>
        <dbReference type="ARBA" id="ARBA00022801"/>
    </source>
</evidence>
<evidence type="ECO:0000256" key="1">
    <source>
        <dbReference type="ARBA" id="ARBA00001946"/>
    </source>
</evidence>
<gene>
    <name evidence="5" type="ORF">ABXS05_26375</name>
    <name evidence="6" type="ORF">ACETRX_19300</name>
</gene>
<organism evidence="6 8">
    <name type="scientific">Labrys neptuniae</name>
    <dbReference type="NCBI Taxonomy" id="376174"/>
    <lineage>
        <taxon>Bacteria</taxon>
        <taxon>Pseudomonadati</taxon>
        <taxon>Pseudomonadota</taxon>
        <taxon>Alphaproteobacteria</taxon>
        <taxon>Hyphomicrobiales</taxon>
        <taxon>Xanthobacteraceae</taxon>
        <taxon>Labrys</taxon>
    </lineage>
</organism>
<protein>
    <submittedName>
        <fullName evidence="6">NUDIX hydrolase</fullName>
    </submittedName>
</protein>
<evidence type="ECO:0000313" key="8">
    <source>
        <dbReference type="Proteomes" id="UP001595190"/>
    </source>
</evidence>
<evidence type="ECO:0000256" key="3">
    <source>
        <dbReference type="RuleBase" id="RU003476"/>
    </source>
</evidence>
<sequence length="152" mass="16167">MASDPAESDNLPRPVAAVLAVVLRGEEFLLVRRANPPDQGLWGFPGGKIEPGEGVLQAALRELQEETGVTAHAVKAFAALDSIDARPIDEGGHHYVLVGVLCRWQSGEAVAADDALEAAWFDLPTLLVNRARASIDVDTLAREALALARTLP</sequence>
<dbReference type="PROSITE" id="PS51462">
    <property type="entry name" value="NUDIX"/>
    <property type="match status" value="1"/>
</dbReference>
<dbReference type="InterPro" id="IPR020476">
    <property type="entry name" value="Nudix_hydrolase"/>
</dbReference>
<reference evidence="6 8" key="2">
    <citation type="submission" date="2024-09" db="EMBL/GenBank/DDBJ databases">
        <title>Description of Labrys sedimenti sp. nov., isolated from a diclofenac-degrading enrichment culture, and genome-based reclassification of Labrys portucalensis as a later heterotypic synonym of Labrys neptuniae.</title>
        <authorList>
            <person name="Tancsics A."/>
            <person name="Csepanyi A."/>
        </authorList>
    </citation>
    <scope>NUCLEOTIDE SEQUENCE [LARGE SCALE GENOMIC DNA]</scope>
    <source>
        <strain evidence="6 8">LMG 23412</strain>
    </source>
</reference>
<dbReference type="CDD" id="cd04673">
    <property type="entry name" value="NUDIX_ADPRase"/>
    <property type="match status" value="1"/>
</dbReference>